<dbReference type="Pfam" id="PF13365">
    <property type="entry name" value="Trypsin_2"/>
    <property type="match status" value="1"/>
</dbReference>
<name>A0A9N8H475_9STRA</name>
<dbReference type="PANTHER" id="PTHR45980">
    <property type="match status" value="1"/>
</dbReference>
<evidence type="ECO:0000256" key="5">
    <source>
        <dbReference type="ARBA" id="ARBA00023026"/>
    </source>
</evidence>
<keyword evidence="2 8" id="KW-0645">Protease</keyword>
<dbReference type="GO" id="GO:0006508">
    <property type="term" value="P:proteolysis"/>
    <property type="evidence" value="ECO:0007669"/>
    <property type="project" value="UniProtKB-KW"/>
</dbReference>
<reference evidence="8" key="1">
    <citation type="submission" date="2020-06" db="EMBL/GenBank/DDBJ databases">
        <authorList>
            <consortium name="Plant Systems Biology data submission"/>
        </authorList>
    </citation>
    <scope>NUCLEOTIDE SEQUENCE</scope>
    <source>
        <strain evidence="8">D6</strain>
    </source>
</reference>
<evidence type="ECO:0000313" key="8">
    <source>
        <dbReference type="EMBL" id="CAB9496438.1"/>
    </source>
</evidence>
<dbReference type="Gene3D" id="2.40.10.10">
    <property type="entry name" value="Trypsin-like serine proteases"/>
    <property type="match status" value="2"/>
</dbReference>
<dbReference type="InterPro" id="IPR043504">
    <property type="entry name" value="Peptidase_S1_PA_chymotrypsin"/>
</dbReference>
<evidence type="ECO:0000256" key="4">
    <source>
        <dbReference type="ARBA" id="ARBA00022825"/>
    </source>
</evidence>
<dbReference type="Proteomes" id="UP001153069">
    <property type="component" value="Unassembled WGS sequence"/>
</dbReference>
<dbReference type="OrthoDB" id="4217619at2759"/>
<keyword evidence="9" id="KW-1185">Reference proteome</keyword>
<dbReference type="GO" id="GO:0004252">
    <property type="term" value="F:serine-type endopeptidase activity"/>
    <property type="evidence" value="ECO:0007669"/>
    <property type="project" value="InterPro"/>
</dbReference>
<dbReference type="Pfam" id="PF17815">
    <property type="entry name" value="PDZ_3"/>
    <property type="match status" value="1"/>
</dbReference>
<dbReference type="EMBL" id="CAICTM010000005">
    <property type="protein sequence ID" value="CAB9496438.1"/>
    <property type="molecule type" value="Genomic_DNA"/>
</dbReference>
<keyword evidence="5" id="KW-0843">Virulence</keyword>
<keyword evidence="3" id="KW-0378">Hydrolase</keyword>
<dbReference type="InterPro" id="IPR041517">
    <property type="entry name" value="DEGP_PDZ"/>
</dbReference>
<dbReference type="SUPFAM" id="SSF50494">
    <property type="entry name" value="Trypsin-like serine proteases"/>
    <property type="match status" value="1"/>
</dbReference>
<accession>A0A9N8H475</accession>
<feature type="region of interest" description="Disordered" evidence="6">
    <location>
        <begin position="1"/>
        <end position="39"/>
    </location>
</feature>
<proteinExistence type="inferred from homology"/>
<evidence type="ECO:0000313" key="9">
    <source>
        <dbReference type="Proteomes" id="UP001153069"/>
    </source>
</evidence>
<dbReference type="PRINTS" id="PR00834">
    <property type="entry name" value="PROTEASES2C"/>
</dbReference>
<dbReference type="PANTHER" id="PTHR45980:SF18">
    <property type="entry name" value="PROTEASE DO-LIKE 9"/>
    <property type="match status" value="1"/>
</dbReference>
<evidence type="ECO:0000259" key="7">
    <source>
        <dbReference type="Pfam" id="PF17815"/>
    </source>
</evidence>
<comment type="similarity">
    <text evidence="1">Belongs to the peptidase S1C family.</text>
</comment>
<comment type="caution">
    <text evidence="8">The sequence shown here is derived from an EMBL/GenBank/DDBJ whole genome shotgun (WGS) entry which is preliminary data.</text>
</comment>
<dbReference type="InterPro" id="IPR046449">
    <property type="entry name" value="DEGP_PDZ_sf"/>
</dbReference>
<organism evidence="8 9">
    <name type="scientific">Seminavis robusta</name>
    <dbReference type="NCBI Taxonomy" id="568900"/>
    <lineage>
        <taxon>Eukaryota</taxon>
        <taxon>Sar</taxon>
        <taxon>Stramenopiles</taxon>
        <taxon>Ochrophyta</taxon>
        <taxon>Bacillariophyta</taxon>
        <taxon>Bacillariophyceae</taxon>
        <taxon>Bacillariophycidae</taxon>
        <taxon>Naviculales</taxon>
        <taxon>Naviculaceae</taxon>
        <taxon>Seminavis</taxon>
    </lineage>
</organism>
<sequence>MEDPDNVPPADDVLMREATPSPITTTTNNNNKPPTKKAKTTEISFLTGKEGVCRIEVARVEWLTTAPWQRTTQTKSSGTGFCIRDELLLTNAHVVKSAVDIRVRKHGSTRRYAARVAVYAPDVDLALLEIKGADEKKEFFGTHDDLALELAKELPALQESVHVVGFPTGGTTICITEGVVSRIDLVSASAFNNLLAIQIDAAINPGNSGGPAFDKQGKVTGVAFFKNTSKKTDNVGYLIPSSVVETFLGRCQLDRDEQTSLYTLSPSVPYDWHPLENASLRLAHKVPSSIHGVLLTSVSNTLEGILKVGDVLTHVDGKAIADDGQVVLRRDELIQHRYLLRGKRVDEPTIFTVFRDGQDNQQCPPSVLRNIPSICLRWIDVDYPPDYLILGALVLLPMSWALRSHKRCGTRLIGDCIDWCQKWPQDWEGKTGLVVLVDILAHELTFSYSRPWRRVTAYNGTPVLSMEHLRDLWQQSCQDSKAAVEAGNTEPTFARIQLQSDDDIVLEVQSAMAAESEVLARHQIPTASHISPPNPNYK</sequence>
<keyword evidence="4" id="KW-0720">Serine protease</keyword>
<evidence type="ECO:0000256" key="6">
    <source>
        <dbReference type="SAM" id="MobiDB-lite"/>
    </source>
</evidence>
<evidence type="ECO:0000256" key="1">
    <source>
        <dbReference type="ARBA" id="ARBA00010541"/>
    </source>
</evidence>
<dbReference type="InterPro" id="IPR001940">
    <property type="entry name" value="Peptidase_S1C"/>
</dbReference>
<dbReference type="InterPro" id="IPR009003">
    <property type="entry name" value="Peptidase_S1_PA"/>
</dbReference>
<evidence type="ECO:0000256" key="2">
    <source>
        <dbReference type="ARBA" id="ARBA00022670"/>
    </source>
</evidence>
<gene>
    <name evidence="8" type="ORF">SEMRO_5_G004130.1</name>
</gene>
<feature type="compositionally biased region" description="Low complexity" evidence="6">
    <location>
        <begin position="19"/>
        <end position="33"/>
    </location>
</feature>
<feature type="domain" description="Protease Do-like PDZ" evidence="7">
    <location>
        <begin position="381"/>
        <end position="527"/>
    </location>
</feature>
<dbReference type="AlphaFoldDB" id="A0A9N8H475"/>
<dbReference type="Gene3D" id="3.20.190.20">
    <property type="match status" value="1"/>
</dbReference>
<protein>
    <submittedName>
        <fullName evidence="8">Protease Do-like 3, mitochondrial</fullName>
    </submittedName>
</protein>
<evidence type="ECO:0000256" key="3">
    <source>
        <dbReference type="ARBA" id="ARBA00022801"/>
    </source>
</evidence>